<dbReference type="STRING" id="82801.SAMN04488506_2150"/>
<evidence type="ECO:0000313" key="1">
    <source>
        <dbReference type="EMBL" id="SFQ45873.1"/>
    </source>
</evidence>
<reference evidence="1 2" key="1">
    <citation type="submission" date="2016-10" db="EMBL/GenBank/DDBJ databases">
        <authorList>
            <person name="de Groot N.N."/>
        </authorList>
    </citation>
    <scope>NUCLEOTIDE SEQUENCE [LARGE SCALE GENOMIC DNA]</scope>
    <source>
        <strain evidence="1 2">DSM 20581</strain>
    </source>
</reference>
<dbReference type="SUPFAM" id="SSF160379">
    <property type="entry name" value="SP0830-like"/>
    <property type="match status" value="1"/>
</dbReference>
<dbReference type="Gene3D" id="3.30.70.1280">
    <property type="entry name" value="SP0830-like domains"/>
    <property type="match status" value="1"/>
</dbReference>
<dbReference type="Proteomes" id="UP000199136">
    <property type="component" value="Unassembled WGS sequence"/>
</dbReference>
<accession>A0A1I5YNV4</accession>
<evidence type="ECO:0000313" key="2">
    <source>
        <dbReference type="Proteomes" id="UP000199136"/>
    </source>
</evidence>
<dbReference type="PANTHER" id="PTHR36439">
    <property type="entry name" value="BLL4334 PROTEIN"/>
    <property type="match status" value="1"/>
</dbReference>
<keyword evidence="2" id="KW-1185">Reference proteome</keyword>
<dbReference type="RefSeq" id="WP_092481157.1">
    <property type="nucleotide sequence ID" value="NZ_FOXW01000010.1"/>
</dbReference>
<dbReference type="Pfam" id="PF08002">
    <property type="entry name" value="DUF1697"/>
    <property type="match status" value="1"/>
</dbReference>
<dbReference type="PIRSF" id="PIRSF008502">
    <property type="entry name" value="UCP008502"/>
    <property type="match status" value="1"/>
</dbReference>
<proteinExistence type="predicted"/>
<dbReference type="AlphaFoldDB" id="A0A1I5YNV4"/>
<name>A0A1I5YNV4_9LACT</name>
<organism evidence="1 2">
    <name type="scientific">Desemzia incerta</name>
    <dbReference type="NCBI Taxonomy" id="82801"/>
    <lineage>
        <taxon>Bacteria</taxon>
        <taxon>Bacillati</taxon>
        <taxon>Bacillota</taxon>
        <taxon>Bacilli</taxon>
        <taxon>Lactobacillales</taxon>
        <taxon>Carnobacteriaceae</taxon>
        <taxon>Desemzia</taxon>
    </lineage>
</organism>
<dbReference type="OrthoDB" id="9806494at2"/>
<dbReference type="EMBL" id="FOXW01000010">
    <property type="protein sequence ID" value="SFQ45873.1"/>
    <property type="molecule type" value="Genomic_DNA"/>
</dbReference>
<dbReference type="Gene3D" id="3.30.70.1260">
    <property type="entry name" value="bacterial protein sp0830 like"/>
    <property type="match status" value="1"/>
</dbReference>
<dbReference type="InterPro" id="IPR012545">
    <property type="entry name" value="DUF1697"/>
</dbReference>
<dbReference type="PANTHER" id="PTHR36439:SF1">
    <property type="entry name" value="DUF1697 DOMAIN-CONTAINING PROTEIN"/>
    <property type="match status" value="1"/>
</dbReference>
<gene>
    <name evidence="1" type="ORF">SAMN04488506_2150</name>
</gene>
<sequence>MKYIALFRGINVGGKNRVPMKELQKCFLDAGFTGVQTYINSGNVLFEAKKESDEKVLQEDCQNIIQTSFGFSVSVAIISIQILSQALRQVPKWWGKDPQEKHNALFTILPVTADEIMSEIGEVNSEVEKVYCFENIIFWSSSIRHYSKTKFSKIVGTKSYQKVTIRNANTTKKLCLLGTQ</sequence>
<protein>
    <submittedName>
        <fullName evidence="1">Uncharacterized conserved protein, DUF1697 family</fullName>
    </submittedName>
</protein>